<dbReference type="EMBL" id="LGIA01000011">
    <property type="protein sequence ID" value="KOH46975.1"/>
    <property type="molecule type" value="Genomic_DNA"/>
</dbReference>
<gene>
    <name evidence="1" type="ORF">NC99_02140</name>
</gene>
<dbReference type="STRING" id="1409788.NC99_02140"/>
<protein>
    <submittedName>
        <fullName evidence="1">Uncharacterized protein</fullName>
    </submittedName>
</protein>
<accession>A0A0L8VER8</accession>
<dbReference type="Proteomes" id="UP000036958">
    <property type="component" value="Unassembled WGS sequence"/>
</dbReference>
<comment type="caution">
    <text evidence="1">The sequence shown here is derived from an EMBL/GenBank/DDBJ whole genome shotgun (WGS) entry which is preliminary data.</text>
</comment>
<dbReference type="AlphaFoldDB" id="A0A0L8VER8"/>
<reference evidence="2" key="1">
    <citation type="submission" date="2015-07" db="EMBL/GenBank/DDBJ databases">
        <title>Genome sequencing of Sunxiuqinia dokdonensis strain SK.</title>
        <authorList>
            <person name="Ahn S."/>
            <person name="Kim B.-C."/>
        </authorList>
    </citation>
    <scope>NUCLEOTIDE SEQUENCE [LARGE SCALE GENOMIC DNA]</scope>
    <source>
        <strain evidence="2">SK</strain>
    </source>
</reference>
<keyword evidence="2" id="KW-1185">Reference proteome</keyword>
<evidence type="ECO:0000313" key="2">
    <source>
        <dbReference type="Proteomes" id="UP000036958"/>
    </source>
</evidence>
<organism evidence="1 2">
    <name type="scientific">Sunxiuqinia dokdonensis</name>
    <dbReference type="NCBI Taxonomy" id="1409788"/>
    <lineage>
        <taxon>Bacteria</taxon>
        <taxon>Pseudomonadati</taxon>
        <taxon>Bacteroidota</taxon>
        <taxon>Bacteroidia</taxon>
        <taxon>Marinilabiliales</taxon>
        <taxon>Prolixibacteraceae</taxon>
        <taxon>Sunxiuqinia</taxon>
    </lineage>
</organism>
<sequence>MRLKIFDGLIESGNEFTGIFVGDRWIFNNFKRLNSQVGDGGQACFSFKFPTSQFGFC</sequence>
<evidence type="ECO:0000313" key="1">
    <source>
        <dbReference type="EMBL" id="KOH46975.1"/>
    </source>
</evidence>
<name>A0A0L8VER8_9BACT</name>
<proteinExistence type="predicted"/>